<reference evidence="2 3" key="1">
    <citation type="submission" date="2021-01" db="EMBL/GenBank/DDBJ databases">
        <title>FDA dAtabase for Regulatory Grade micrObial Sequences (FDA-ARGOS): Supporting development and validation of Infectious Disease Dx tests.</title>
        <authorList>
            <person name="Nelson B."/>
            <person name="Plummer A."/>
            <person name="Tallon L."/>
            <person name="Sadzewicz L."/>
            <person name="Zhao X."/>
            <person name="Boylan J."/>
            <person name="Ott S."/>
            <person name="Bowen H."/>
            <person name="Vavikolanu K."/>
            <person name="Mehta A."/>
            <person name="Aluvathingal J."/>
            <person name="Nadendla S."/>
            <person name="Myers T."/>
            <person name="Yan Y."/>
            <person name="Sichtig H."/>
        </authorList>
    </citation>
    <scope>NUCLEOTIDE SEQUENCE [LARGE SCALE GENOMIC DNA]</scope>
    <source>
        <strain evidence="2 3">FDAARGOS_1161</strain>
    </source>
</reference>
<keyword evidence="1" id="KW-0812">Transmembrane</keyword>
<dbReference type="AlphaFoldDB" id="A0A974S0L1"/>
<keyword evidence="3" id="KW-1185">Reference proteome</keyword>
<gene>
    <name evidence="2" type="ORF">I6J18_02185</name>
</gene>
<evidence type="ECO:0000313" key="2">
    <source>
        <dbReference type="EMBL" id="QQT00762.1"/>
    </source>
</evidence>
<protein>
    <recommendedName>
        <fullName evidence="4">Holin</fullName>
    </recommendedName>
</protein>
<sequence length="98" mass="11031">MDFPTIHTNFWDAVIAVPVVMILTQLIKMFFKLPNKYAALTALILGLAISIFISHRHSILAGVFMGWFYGYAAIGNYAALKTGLIAYRHKTDAKQRKN</sequence>
<proteinExistence type="predicted"/>
<name>A0A974S0L1_PERPY</name>
<dbReference type="Proteomes" id="UP000595254">
    <property type="component" value="Chromosome"/>
</dbReference>
<dbReference type="RefSeq" id="WP_040373521.1">
    <property type="nucleotide sequence ID" value="NZ_CP068053.1"/>
</dbReference>
<dbReference type="KEGG" id="ppsr:I6J18_02185"/>
<feature type="transmembrane region" description="Helical" evidence="1">
    <location>
        <begin position="59"/>
        <end position="80"/>
    </location>
</feature>
<feature type="transmembrane region" description="Helical" evidence="1">
    <location>
        <begin position="6"/>
        <end position="24"/>
    </location>
</feature>
<feature type="transmembrane region" description="Helical" evidence="1">
    <location>
        <begin position="36"/>
        <end position="53"/>
    </location>
</feature>
<organism evidence="2 3">
    <name type="scientific">Peribacillus psychrosaccharolyticus</name>
    <name type="common">Bacillus psychrosaccharolyticus</name>
    <dbReference type="NCBI Taxonomy" id="1407"/>
    <lineage>
        <taxon>Bacteria</taxon>
        <taxon>Bacillati</taxon>
        <taxon>Bacillota</taxon>
        <taxon>Bacilli</taxon>
        <taxon>Bacillales</taxon>
        <taxon>Bacillaceae</taxon>
        <taxon>Peribacillus</taxon>
    </lineage>
</organism>
<evidence type="ECO:0000256" key="1">
    <source>
        <dbReference type="SAM" id="Phobius"/>
    </source>
</evidence>
<accession>A0A974S0L1</accession>
<keyword evidence="1" id="KW-0472">Membrane</keyword>
<dbReference type="EMBL" id="CP068053">
    <property type="protein sequence ID" value="QQT00762.1"/>
    <property type="molecule type" value="Genomic_DNA"/>
</dbReference>
<evidence type="ECO:0008006" key="4">
    <source>
        <dbReference type="Google" id="ProtNLM"/>
    </source>
</evidence>
<keyword evidence="1" id="KW-1133">Transmembrane helix</keyword>
<evidence type="ECO:0000313" key="3">
    <source>
        <dbReference type="Proteomes" id="UP000595254"/>
    </source>
</evidence>